<organism evidence="1 2">
    <name type="scientific">Candidatus Desantisbacteria bacterium CG_4_10_14_0_8_um_filter_48_22</name>
    <dbReference type="NCBI Taxonomy" id="1974543"/>
    <lineage>
        <taxon>Bacteria</taxon>
        <taxon>Candidatus Desantisiibacteriota</taxon>
    </lineage>
</organism>
<reference evidence="2" key="1">
    <citation type="submission" date="2017-09" db="EMBL/GenBank/DDBJ databases">
        <title>Depth-based differentiation of microbial function through sediment-hosted aquifers and enrichment of novel symbionts in the deep terrestrial subsurface.</title>
        <authorList>
            <person name="Probst A.J."/>
            <person name="Ladd B."/>
            <person name="Jarett J.K."/>
            <person name="Geller-Mcgrath D.E."/>
            <person name="Sieber C.M.K."/>
            <person name="Emerson J.B."/>
            <person name="Anantharaman K."/>
            <person name="Thomas B.C."/>
            <person name="Malmstrom R."/>
            <person name="Stieglmeier M."/>
            <person name="Klingl A."/>
            <person name="Woyke T."/>
            <person name="Ryan C.M."/>
            <person name="Banfield J.F."/>
        </authorList>
    </citation>
    <scope>NUCLEOTIDE SEQUENCE [LARGE SCALE GENOMIC DNA]</scope>
</reference>
<evidence type="ECO:0000313" key="2">
    <source>
        <dbReference type="Proteomes" id="UP000229307"/>
    </source>
</evidence>
<proteinExistence type="predicted"/>
<name>A0A2M7SBJ5_9BACT</name>
<dbReference type="AlphaFoldDB" id="A0A2M7SBJ5"/>
<dbReference type="Proteomes" id="UP000229307">
    <property type="component" value="Unassembled WGS sequence"/>
</dbReference>
<evidence type="ECO:0000313" key="1">
    <source>
        <dbReference type="EMBL" id="PIZ16917.1"/>
    </source>
</evidence>
<comment type="caution">
    <text evidence="1">The sequence shown here is derived from an EMBL/GenBank/DDBJ whole genome shotgun (WGS) entry which is preliminary data.</text>
</comment>
<accession>A0A2M7SBJ5</accession>
<dbReference type="EMBL" id="PFMR01000152">
    <property type="protein sequence ID" value="PIZ16917.1"/>
    <property type="molecule type" value="Genomic_DNA"/>
</dbReference>
<protein>
    <submittedName>
        <fullName evidence="1">Uncharacterized protein</fullName>
    </submittedName>
</protein>
<sequence length="186" mass="22049">MYNRLKEAFNCLNKEYRNNHFSPIIEDDFLARIYYHILKHNKELNSKIFLKTRIFQNIPQLRKNKYDLVVGERIENRNEVYVEPDLVAEFKIFPVGFSSSILSKRRNQSAEDISKLNDIFTYSHNKTCLVFCFFDVIGWLKGSNQIDNNTRLEKLIEFRDSINSSIKILGISAINKDDKRTQIIEF</sequence>
<gene>
    <name evidence="1" type="ORF">COY52_05685</name>
</gene>